<dbReference type="EMBL" id="DS985241">
    <property type="protein sequence ID" value="EDV29709.1"/>
    <property type="molecule type" value="Genomic_DNA"/>
</dbReference>
<accession>B3RI86</accession>
<dbReference type="InterPro" id="IPR004148">
    <property type="entry name" value="BAR_dom"/>
</dbReference>
<evidence type="ECO:0000259" key="1">
    <source>
        <dbReference type="Pfam" id="PF03114"/>
    </source>
</evidence>
<dbReference type="PhylomeDB" id="B3RI86"/>
<dbReference type="KEGG" id="tad:TRIADDRAFT_63540"/>
<gene>
    <name evidence="2" type="ORF">TRIADDRAFT_63540</name>
</gene>
<dbReference type="InterPro" id="IPR027267">
    <property type="entry name" value="AH/BAR_dom_sf"/>
</dbReference>
<dbReference type="GeneID" id="6750125"/>
<organism evidence="2 3">
    <name type="scientific">Trichoplax adhaerens</name>
    <name type="common">Trichoplax reptans</name>
    <dbReference type="NCBI Taxonomy" id="10228"/>
    <lineage>
        <taxon>Eukaryota</taxon>
        <taxon>Metazoa</taxon>
        <taxon>Placozoa</taxon>
        <taxon>Uniplacotomia</taxon>
        <taxon>Trichoplacea</taxon>
        <taxon>Trichoplacidae</taxon>
        <taxon>Trichoplax</taxon>
    </lineage>
</organism>
<dbReference type="GO" id="GO:0005737">
    <property type="term" value="C:cytoplasm"/>
    <property type="evidence" value="ECO:0007669"/>
    <property type="project" value="InterPro"/>
</dbReference>
<name>B3RI86_TRIAD</name>
<dbReference type="eggNOG" id="KOG1660">
    <property type="taxonomic scope" value="Eukaryota"/>
</dbReference>
<dbReference type="OrthoDB" id="9976382at2759"/>
<feature type="domain" description="BAR" evidence="1">
    <location>
        <begin position="108"/>
        <end position="254"/>
    </location>
</feature>
<dbReference type="Pfam" id="PF03114">
    <property type="entry name" value="BAR"/>
    <property type="match status" value="1"/>
</dbReference>
<reference evidence="2 3" key="1">
    <citation type="journal article" date="2008" name="Nature">
        <title>The Trichoplax genome and the nature of placozoans.</title>
        <authorList>
            <person name="Srivastava M."/>
            <person name="Begovic E."/>
            <person name="Chapman J."/>
            <person name="Putnam N.H."/>
            <person name="Hellsten U."/>
            <person name="Kawashima T."/>
            <person name="Kuo A."/>
            <person name="Mitros T."/>
            <person name="Salamov A."/>
            <person name="Carpenter M.L."/>
            <person name="Signorovitch A.Y."/>
            <person name="Moreno M.A."/>
            <person name="Kamm K."/>
            <person name="Grimwood J."/>
            <person name="Schmutz J."/>
            <person name="Shapiro H."/>
            <person name="Grigoriev I.V."/>
            <person name="Buss L.W."/>
            <person name="Schierwater B."/>
            <person name="Dellaporta S.L."/>
            <person name="Rokhsar D.S."/>
        </authorList>
    </citation>
    <scope>NUCLEOTIDE SEQUENCE [LARGE SCALE GENOMIC DNA]</scope>
    <source>
        <strain evidence="2 3">Grell-BS-1999</strain>
    </source>
</reference>
<dbReference type="PANTHER" id="PTHR45850:SF2">
    <property type="entry name" value="SORTING NEXIN-5-LIKE"/>
    <property type="match status" value="1"/>
</dbReference>
<proteinExistence type="predicted"/>
<dbReference type="PANTHER" id="PTHR45850">
    <property type="entry name" value="SORTING NEXIN FAMILY MEMBER"/>
    <property type="match status" value="1"/>
</dbReference>
<dbReference type="GO" id="GO:0035091">
    <property type="term" value="F:phosphatidylinositol binding"/>
    <property type="evidence" value="ECO:0007669"/>
    <property type="project" value="InterPro"/>
</dbReference>
<dbReference type="AlphaFoldDB" id="B3RI86"/>
<dbReference type="Gene3D" id="3.30.1520.10">
    <property type="entry name" value="Phox-like domain"/>
    <property type="match status" value="1"/>
</dbReference>
<dbReference type="RefSeq" id="XP_002108911.1">
    <property type="nucleotide sequence ID" value="XM_002108875.1"/>
</dbReference>
<dbReference type="STRING" id="10228.B3RI86"/>
<dbReference type="Gene3D" id="1.20.1270.60">
    <property type="entry name" value="Arfaptin homology (AH) domain/BAR domain"/>
    <property type="match status" value="1"/>
</dbReference>
<evidence type="ECO:0000313" key="2">
    <source>
        <dbReference type="EMBL" id="EDV29709.1"/>
    </source>
</evidence>
<dbReference type="Proteomes" id="UP000009022">
    <property type="component" value="Unassembled WGS sequence"/>
</dbReference>
<dbReference type="InterPro" id="IPR036871">
    <property type="entry name" value="PX_dom_sf"/>
</dbReference>
<dbReference type="SUPFAM" id="SSF103657">
    <property type="entry name" value="BAR/IMD domain-like"/>
    <property type="match status" value="1"/>
</dbReference>
<dbReference type="HOGENOM" id="CLU_960849_0_0_1"/>
<evidence type="ECO:0000313" key="3">
    <source>
        <dbReference type="Proteomes" id="UP000009022"/>
    </source>
</evidence>
<sequence length="290" mass="33944">MPPVPDKVGNSELEARRIMAGLRQRTDVGEAEATTLDCRKLQLFLNKVACHPYLAQDSHVEYFLTEQETPERFPFKKRFIGNMVKLITDLRHQSHKVIFNEHFLTYRKLIQSFGECLNFCKEAIDVGCHSSEMNLGVILNYYADYCEEAKNMLYRRTIRMIDYDSALRIHEKAKPKYQESVSREYYVTYWKAEAKRKETKDAYEQTTETAKNELKRFSHARSRDVKDELLKFAEFQLAAAHDCAAIISSVLVSLRELSPKQYSIPHLSIMIVCEILCILSWGVQKMQRWH</sequence>
<dbReference type="InParanoid" id="B3RI86"/>
<dbReference type="CTD" id="6750125"/>
<keyword evidence="3" id="KW-1185">Reference proteome</keyword>
<protein>
    <recommendedName>
        <fullName evidence="1">BAR domain-containing protein</fullName>
    </recommendedName>
</protein>